<dbReference type="PANTHER" id="PTHR33295:SF18">
    <property type="entry name" value="AAA+ ATPASE DOMAIN-CONTAINING PROTEIN"/>
    <property type="match status" value="1"/>
</dbReference>
<accession>A0ABS5QJW1</accession>
<organism evidence="2 3">
    <name type="scientific">Candidatus Vampirococcus lugosii</name>
    <dbReference type="NCBI Taxonomy" id="2789015"/>
    <lineage>
        <taxon>Bacteria</taxon>
        <taxon>Candidatus Absconditibacteriota</taxon>
        <taxon>Vampirococcus</taxon>
    </lineage>
</organism>
<dbReference type="InterPro" id="IPR027417">
    <property type="entry name" value="P-loop_NTPase"/>
</dbReference>
<dbReference type="PANTHER" id="PTHR33295">
    <property type="entry name" value="ATPASE"/>
    <property type="match status" value="1"/>
</dbReference>
<evidence type="ECO:0000313" key="3">
    <source>
        <dbReference type="Proteomes" id="UP000680365"/>
    </source>
</evidence>
<comment type="caution">
    <text evidence="2">The sequence shown here is derived from an EMBL/GenBank/DDBJ whole genome shotgun (WGS) entry which is preliminary data.</text>
</comment>
<feature type="domain" description="AAA+ ATPase" evidence="1">
    <location>
        <begin position="17"/>
        <end position="140"/>
    </location>
</feature>
<dbReference type="InterPro" id="IPR041682">
    <property type="entry name" value="AAA_14"/>
</dbReference>
<gene>
    <name evidence="2" type="ORF">VAMP_7n83</name>
</gene>
<evidence type="ECO:0000259" key="1">
    <source>
        <dbReference type="SMART" id="SM00382"/>
    </source>
</evidence>
<name>A0ABS5QJW1_9BACT</name>
<dbReference type="Proteomes" id="UP000680365">
    <property type="component" value="Unassembled WGS sequence"/>
</dbReference>
<dbReference type="InterPro" id="IPR003593">
    <property type="entry name" value="AAA+_ATPase"/>
</dbReference>
<evidence type="ECO:0000313" key="2">
    <source>
        <dbReference type="EMBL" id="MBS8121550.1"/>
    </source>
</evidence>
<dbReference type="SUPFAM" id="SSF52540">
    <property type="entry name" value="P-loop containing nucleoside triphosphate hydrolases"/>
    <property type="match status" value="1"/>
</dbReference>
<dbReference type="RefSeq" id="WP_213348157.1">
    <property type="nucleotide sequence ID" value="NZ_JAEDAM010000004.1"/>
</dbReference>
<sequence length="217" mass="25630">MLIKRLIFDEIQKVLDTNKIIILRGPRQVGKTTIMKDLQTTFKSQKTVFLDMDDLDIKEKIKTAGNLINYIKFEYSYQENEDIVIFLDEFQNIENAGVFLKNIYDKYSNIKLICSGSSSLEITKNIEHLTGRKIVFDITPFTFKEYLKARKFKNYNIKFNINNFNEINDFYNIYQNELENFLKEYLTIGGYPEIVLTTGNIRKNIAKDITKHIFKKI</sequence>
<protein>
    <submittedName>
        <fullName evidence="2">ATPase, AAA+ superfamily</fullName>
    </submittedName>
</protein>
<keyword evidence="3" id="KW-1185">Reference proteome</keyword>
<proteinExistence type="predicted"/>
<dbReference type="Pfam" id="PF13173">
    <property type="entry name" value="AAA_14"/>
    <property type="match status" value="1"/>
</dbReference>
<dbReference type="Gene3D" id="3.40.50.300">
    <property type="entry name" value="P-loop containing nucleotide triphosphate hydrolases"/>
    <property type="match status" value="1"/>
</dbReference>
<dbReference type="EMBL" id="JAEDAM010000004">
    <property type="protein sequence ID" value="MBS8121550.1"/>
    <property type="molecule type" value="Genomic_DNA"/>
</dbReference>
<dbReference type="SMART" id="SM00382">
    <property type="entry name" value="AAA"/>
    <property type="match status" value="1"/>
</dbReference>
<reference evidence="2 3" key="1">
    <citation type="journal article" date="2021" name="Nat. Commun.">
        <title>Reductive evolution and unique predatory mode in the CPR bacterium Vampirococcus lugosii.</title>
        <authorList>
            <person name="Moreira D."/>
            <person name="Zivanovic Y."/>
            <person name="Lopez-Archilla A.I."/>
            <person name="Iniesto M."/>
            <person name="Lopez-Garcia P."/>
        </authorList>
    </citation>
    <scope>NUCLEOTIDE SEQUENCE [LARGE SCALE GENOMIC DNA]</scope>
    <source>
        <strain evidence="2">Chiprana</strain>
    </source>
</reference>